<evidence type="ECO:0000256" key="1">
    <source>
        <dbReference type="SAM" id="MobiDB-lite"/>
    </source>
</evidence>
<dbReference type="InterPro" id="IPR013783">
    <property type="entry name" value="Ig-like_fold"/>
</dbReference>
<keyword evidence="4" id="KW-1185">Reference proteome</keyword>
<gene>
    <name evidence="3" type="ORF">GCM10010449_00310</name>
</gene>
<proteinExistence type="predicted"/>
<dbReference type="Gene3D" id="2.60.40.10">
    <property type="entry name" value="Immunoglobulins"/>
    <property type="match status" value="1"/>
</dbReference>
<dbReference type="SUPFAM" id="SSF81296">
    <property type="entry name" value="E set domains"/>
    <property type="match status" value="1"/>
</dbReference>
<dbReference type="InterPro" id="IPR002909">
    <property type="entry name" value="IPT_dom"/>
</dbReference>
<protein>
    <recommendedName>
        <fullName evidence="2">IPT/TIG domain-containing protein</fullName>
    </recommendedName>
</protein>
<reference evidence="4" key="1">
    <citation type="journal article" date="2019" name="Int. J. Syst. Evol. Microbiol.">
        <title>The Global Catalogue of Microorganisms (GCM) 10K type strain sequencing project: providing services to taxonomists for standard genome sequencing and annotation.</title>
        <authorList>
            <consortium name="The Broad Institute Genomics Platform"/>
            <consortium name="The Broad Institute Genome Sequencing Center for Infectious Disease"/>
            <person name="Wu L."/>
            <person name="Ma J."/>
        </authorList>
    </citation>
    <scope>NUCLEOTIDE SEQUENCE [LARGE SCALE GENOMIC DNA]</scope>
    <source>
        <strain evidence="4">JCM 9092</strain>
    </source>
</reference>
<dbReference type="RefSeq" id="WP_344518157.1">
    <property type="nucleotide sequence ID" value="NZ_BAAAUG010000003.1"/>
</dbReference>
<feature type="compositionally biased region" description="Basic and acidic residues" evidence="1">
    <location>
        <begin position="1"/>
        <end position="14"/>
    </location>
</feature>
<feature type="domain" description="IPT/TIG" evidence="2">
    <location>
        <begin position="9"/>
        <end position="89"/>
    </location>
</feature>
<accession>A0ABP6M5C8</accession>
<organism evidence="3 4">
    <name type="scientific">Streptomyces rectiviolaceus</name>
    <dbReference type="NCBI Taxonomy" id="332591"/>
    <lineage>
        <taxon>Bacteria</taxon>
        <taxon>Bacillati</taxon>
        <taxon>Actinomycetota</taxon>
        <taxon>Actinomycetes</taxon>
        <taxon>Kitasatosporales</taxon>
        <taxon>Streptomycetaceae</taxon>
        <taxon>Streptomyces</taxon>
    </lineage>
</organism>
<feature type="region of interest" description="Disordered" evidence="1">
    <location>
        <begin position="1"/>
        <end position="23"/>
    </location>
</feature>
<name>A0ABP6M5C8_9ACTN</name>
<evidence type="ECO:0000313" key="4">
    <source>
        <dbReference type="Proteomes" id="UP001501637"/>
    </source>
</evidence>
<dbReference type="Pfam" id="PF01833">
    <property type="entry name" value="TIG"/>
    <property type="match status" value="1"/>
</dbReference>
<dbReference type="CDD" id="cd00102">
    <property type="entry name" value="IPT"/>
    <property type="match status" value="1"/>
</dbReference>
<dbReference type="Proteomes" id="UP001501637">
    <property type="component" value="Unassembled WGS sequence"/>
</dbReference>
<evidence type="ECO:0000313" key="3">
    <source>
        <dbReference type="EMBL" id="GAA3080111.1"/>
    </source>
</evidence>
<dbReference type="SMART" id="SM00429">
    <property type="entry name" value="IPT"/>
    <property type="match status" value="1"/>
</dbReference>
<sequence>MPELQSDPRPELIRFDPPSGPVDGGQQVTVHGNHLQYVIDIYFDHDACIIKEQQATKMVLITPSHSEGPVWVVAESSGGYSNGLRFRYTSG</sequence>
<dbReference type="InterPro" id="IPR014756">
    <property type="entry name" value="Ig_E-set"/>
</dbReference>
<evidence type="ECO:0000259" key="2">
    <source>
        <dbReference type="SMART" id="SM00429"/>
    </source>
</evidence>
<comment type="caution">
    <text evidence="3">The sequence shown here is derived from an EMBL/GenBank/DDBJ whole genome shotgun (WGS) entry which is preliminary data.</text>
</comment>
<dbReference type="EMBL" id="BAAAUG010000003">
    <property type="protein sequence ID" value="GAA3080111.1"/>
    <property type="molecule type" value="Genomic_DNA"/>
</dbReference>